<dbReference type="InterPro" id="IPR001752">
    <property type="entry name" value="Kinesin_motor_dom"/>
</dbReference>
<comment type="caution">
    <text evidence="9">The sequence shown here is derived from an EMBL/GenBank/DDBJ whole genome shotgun (WGS) entry which is preliminary data.</text>
</comment>
<dbReference type="InterPro" id="IPR027417">
    <property type="entry name" value="P-loop_NTPase"/>
</dbReference>
<evidence type="ECO:0000256" key="7">
    <source>
        <dbReference type="SAM" id="MobiDB-lite"/>
    </source>
</evidence>
<name>A0A7K7XFC8_9PASS</name>
<evidence type="ECO:0000256" key="4">
    <source>
        <dbReference type="ARBA" id="ARBA00023212"/>
    </source>
</evidence>
<reference evidence="9 10" key="1">
    <citation type="submission" date="2019-09" db="EMBL/GenBank/DDBJ databases">
        <title>Bird 10,000 Genomes (B10K) Project - Family phase.</title>
        <authorList>
            <person name="Zhang G."/>
        </authorList>
    </citation>
    <scope>NUCLEOTIDE SEQUENCE [LARGE SCALE GENOMIC DNA]</scope>
    <source>
        <strain evidence="9">B10K-DU-030-22</strain>
        <tissue evidence="9">Blood</tissue>
    </source>
</reference>
<keyword evidence="4" id="KW-0963">Cytoplasm</keyword>
<dbReference type="InterPro" id="IPR027640">
    <property type="entry name" value="Kinesin-like_fam"/>
</dbReference>
<evidence type="ECO:0000313" key="9">
    <source>
        <dbReference type="EMBL" id="NXA64356.1"/>
    </source>
</evidence>
<dbReference type="GO" id="GO:0007018">
    <property type="term" value="P:microtubule-based movement"/>
    <property type="evidence" value="ECO:0007669"/>
    <property type="project" value="InterPro"/>
</dbReference>
<accession>A0A7K7XFC8</accession>
<keyword evidence="5 6" id="KW-0505">Motor protein</keyword>
<protein>
    <recommendedName>
        <fullName evidence="6">Kinesin-like protein</fullName>
    </recommendedName>
</protein>
<dbReference type="FunFam" id="3.40.850.10:FF:000039">
    <property type="entry name" value="Kinesin-like protein"/>
    <property type="match status" value="1"/>
</dbReference>
<feature type="binding site" evidence="5">
    <location>
        <begin position="102"/>
        <end position="109"/>
    </location>
    <ligand>
        <name>ATP</name>
        <dbReference type="ChEBI" id="CHEBI:30616"/>
    </ligand>
</feature>
<keyword evidence="2 5" id="KW-0547">Nucleotide-binding</keyword>
<dbReference type="PANTHER" id="PTHR47968">
    <property type="entry name" value="CENTROMERE PROTEIN E"/>
    <property type="match status" value="1"/>
</dbReference>
<comment type="subcellular location">
    <subcellularLocation>
        <location evidence="1">Cytoplasm</location>
        <location evidence="1">Cytoskeleton</location>
    </subcellularLocation>
</comment>
<evidence type="ECO:0000256" key="5">
    <source>
        <dbReference type="PROSITE-ProRule" id="PRU00283"/>
    </source>
</evidence>
<dbReference type="PROSITE" id="PS50067">
    <property type="entry name" value="KINESIN_MOTOR_2"/>
    <property type="match status" value="1"/>
</dbReference>
<dbReference type="Proteomes" id="UP000586926">
    <property type="component" value="Unassembled WGS sequence"/>
</dbReference>
<feature type="non-terminal residue" evidence="9">
    <location>
        <position position="586"/>
    </location>
</feature>
<keyword evidence="3 5" id="KW-0067">ATP-binding</keyword>
<gene>
    <name evidence="9" type="primary">Kif6</name>
    <name evidence="9" type="ORF">MOHOCH_R01302</name>
</gene>
<evidence type="ECO:0000256" key="1">
    <source>
        <dbReference type="ARBA" id="ARBA00004245"/>
    </source>
</evidence>
<organism evidence="9 10">
    <name type="scientific">Mohoua ochrocephala</name>
    <dbReference type="NCBI Taxonomy" id="874463"/>
    <lineage>
        <taxon>Eukaryota</taxon>
        <taxon>Metazoa</taxon>
        <taxon>Chordata</taxon>
        <taxon>Craniata</taxon>
        <taxon>Vertebrata</taxon>
        <taxon>Euteleostomi</taxon>
        <taxon>Archelosauria</taxon>
        <taxon>Archosauria</taxon>
        <taxon>Dinosauria</taxon>
        <taxon>Saurischia</taxon>
        <taxon>Theropoda</taxon>
        <taxon>Coelurosauria</taxon>
        <taxon>Aves</taxon>
        <taxon>Neognathae</taxon>
        <taxon>Neoaves</taxon>
        <taxon>Telluraves</taxon>
        <taxon>Australaves</taxon>
        <taxon>Passeriformes</taxon>
        <taxon>Meliphagoidea</taxon>
        <taxon>Acanthizidae</taxon>
        <taxon>Mohoua</taxon>
    </lineage>
</organism>
<dbReference type="InterPro" id="IPR019821">
    <property type="entry name" value="Kinesin_motor_CS"/>
</dbReference>
<dbReference type="InterPro" id="IPR036961">
    <property type="entry name" value="Kinesin_motor_dom_sf"/>
</dbReference>
<evidence type="ECO:0000256" key="2">
    <source>
        <dbReference type="ARBA" id="ARBA00022741"/>
    </source>
</evidence>
<evidence type="ECO:0000313" key="10">
    <source>
        <dbReference type="Proteomes" id="UP000586926"/>
    </source>
</evidence>
<comment type="similarity">
    <text evidence="5 6">Belongs to the TRAFAC class myosin-kinesin ATPase superfamily. Kinesin family.</text>
</comment>
<dbReference type="Gene3D" id="3.40.850.10">
    <property type="entry name" value="Kinesin motor domain"/>
    <property type="match status" value="1"/>
</dbReference>
<evidence type="ECO:0000259" key="8">
    <source>
        <dbReference type="PROSITE" id="PS50067"/>
    </source>
</evidence>
<feature type="non-terminal residue" evidence="9">
    <location>
        <position position="1"/>
    </location>
</feature>
<dbReference type="GO" id="GO:0005874">
    <property type="term" value="C:microtubule"/>
    <property type="evidence" value="ECO:0007669"/>
    <property type="project" value="UniProtKB-KW"/>
</dbReference>
<dbReference type="SMART" id="SM00129">
    <property type="entry name" value="KISc"/>
    <property type="match status" value="1"/>
</dbReference>
<dbReference type="PROSITE" id="PS00411">
    <property type="entry name" value="KINESIN_MOTOR_1"/>
    <property type="match status" value="1"/>
</dbReference>
<dbReference type="GO" id="GO:0008017">
    <property type="term" value="F:microtubule binding"/>
    <property type="evidence" value="ECO:0007669"/>
    <property type="project" value="InterPro"/>
</dbReference>
<keyword evidence="10" id="KW-1185">Reference proteome</keyword>
<evidence type="ECO:0000256" key="3">
    <source>
        <dbReference type="ARBA" id="ARBA00022840"/>
    </source>
</evidence>
<feature type="domain" description="Kinesin motor" evidence="8">
    <location>
        <begin position="11"/>
        <end position="350"/>
    </location>
</feature>
<evidence type="ECO:0000256" key="6">
    <source>
        <dbReference type="RuleBase" id="RU000394"/>
    </source>
</evidence>
<dbReference type="AlphaFoldDB" id="A0A7K7XFC8"/>
<dbReference type="Pfam" id="PF00225">
    <property type="entry name" value="Kinesin"/>
    <property type="match status" value="1"/>
</dbReference>
<proteinExistence type="inferred from homology"/>
<keyword evidence="4" id="KW-0206">Cytoskeleton</keyword>
<dbReference type="PRINTS" id="PR00380">
    <property type="entry name" value="KINESINHEAVY"/>
</dbReference>
<keyword evidence="6" id="KW-0493">Microtubule</keyword>
<dbReference type="SUPFAM" id="SSF52540">
    <property type="entry name" value="P-loop containing nucleoside triphosphate hydrolases"/>
    <property type="match status" value="1"/>
</dbReference>
<feature type="region of interest" description="Disordered" evidence="7">
    <location>
        <begin position="443"/>
        <end position="464"/>
    </location>
</feature>
<dbReference type="EMBL" id="VZTA01014338">
    <property type="protein sequence ID" value="NXA64356.1"/>
    <property type="molecule type" value="Genomic_DNA"/>
</dbReference>
<dbReference type="GO" id="GO:0003777">
    <property type="term" value="F:microtubule motor activity"/>
    <property type="evidence" value="ECO:0007669"/>
    <property type="project" value="InterPro"/>
</dbReference>
<dbReference type="GO" id="GO:0005524">
    <property type="term" value="F:ATP binding"/>
    <property type="evidence" value="ECO:0007669"/>
    <property type="project" value="UniProtKB-UniRule"/>
</dbReference>
<sequence>AAAAAAMVKETIRVYARVKPLGRRQQAGSYSVDDEEPLPSLEITVPRDLADGFINNKRESYKFKFQKIFGQEAKQDVIFDSIAKPVAECVLAGYNGTIFAYGQTGSGKTFTITGGAERYSDRGIIPRTLSYIFDQLQKDSSKVYTTHVSYLEIYNECGYDLLDPRHEASKMEDLPKVTIMEDSDQNIHLKNLSLQQATNEEEALNLLFLGDTNRMIAETPMNQASSRSHCIFTIHISSKEPGSATIRHSKLHLVDLAGSERVAKTGIGGHLLTEARYINLSLHYLEQVIIALAEKNRSHIPYRNSMMTSVLRDSLGGNCMTTMIATLAMDKRNIDESISTCRFAQRVALIKNEAVLNEEIDPTLMIVQLKKEIQDLKYELALVTGKPRTSELSQEELLQLDELIETFLKDDDPDSSLDVGADMRKIKYCFAHMKQIMNRPMTSGKKLLSQDPSEEKSSNKEAGEELEKLKGLLQQRDNEINILVTMLKKEKKKARDALSQLNATSAGSTVLEQSLSMSLEESQSPSRCFSLKEAKDFSSSVPRLPFLSRETGGKMSLGCQEAFEVFKRDHADSITIEDNKQLLKQR</sequence>
<feature type="compositionally biased region" description="Basic and acidic residues" evidence="7">
    <location>
        <begin position="453"/>
        <end position="464"/>
    </location>
</feature>
<dbReference type="PANTHER" id="PTHR47968:SF67">
    <property type="entry name" value="KINESIN MOTOR DOMAIN-CONTAINING PROTEIN"/>
    <property type="match status" value="1"/>
</dbReference>